<dbReference type="InterPro" id="IPR050769">
    <property type="entry name" value="NAT_camello-type"/>
</dbReference>
<dbReference type="PROSITE" id="PS51186">
    <property type="entry name" value="GNAT"/>
    <property type="match status" value="1"/>
</dbReference>
<dbReference type="PANTHER" id="PTHR13947:SF37">
    <property type="entry name" value="LD18367P"/>
    <property type="match status" value="1"/>
</dbReference>
<dbReference type="InterPro" id="IPR016181">
    <property type="entry name" value="Acyl_CoA_acyltransferase"/>
</dbReference>
<dbReference type="Proteomes" id="UP000504756">
    <property type="component" value="Unassembled WGS sequence"/>
</dbReference>
<evidence type="ECO:0000259" key="2">
    <source>
        <dbReference type="PROSITE" id="PS51186"/>
    </source>
</evidence>
<evidence type="ECO:0000256" key="1">
    <source>
        <dbReference type="ARBA" id="ARBA00022679"/>
    </source>
</evidence>
<dbReference type="InterPro" id="IPR000182">
    <property type="entry name" value="GNAT_dom"/>
</dbReference>
<evidence type="ECO:0000313" key="3">
    <source>
        <dbReference type="EMBL" id="GFO51862.1"/>
    </source>
</evidence>
<accession>A0A6L2ZUZ8</accession>
<dbReference type="CDD" id="cd04301">
    <property type="entry name" value="NAT_SF"/>
    <property type="match status" value="1"/>
</dbReference>
<name>A0A6L2ZUZ8_9LACT</name>
<evidence type="ECO:0000313" key="4">
    <source>
        <dbReference type="Proteomes" id="UP000504756"/>
    </source>
</evidence>
<dbReference type="SUPFAM" id="SSF55729">
    <property type="entry name" value="Acyl-CoA N-acyltransferases (Nat)"/>
    <property type="match status" value="1"/>
</dbReference>
<gene>
    <name evidence="3" type="ORF">ikelab_11370</name>
</gene>
<comment type="caution">
    <text evidence="3">The sequence shown here is derived from an EMBL/GenBank/DDBJ whole genome shotgun (WGS) entry which is preliminary data.</text>
</comment>
<reference evidence="3 4" key="1">
    <citation type="submission" date="2020-06" db="EMBL/GenBank/DDBJ databases">
        <title>Draft genome sequence of Lactic acid bacteria from Okinawan-style tofu.</title>
        <authorList>
            <person name="Takara I."/>
            <person name="Ikematsu S."/>
        </authorList>
    </citation>
    <scope>NUCLEOTIDE SEQUENCE [LARGE SCALE GENOMIC DNA]</scope>
    <source>
        <strain evidence="4">lg38</strain>
    </source>
</reference>
<keyword evidence="1 3" id="KW-0808">Transferase</keyword>
<organism evidence="3 4">
    <name type="scientific">Lactococcus garvieae</name>
    <dbReference type="NCBI Taxonomy" id="1363"/>
    <lineage>
        <taxon>Bacteria</taxon>
        <taxon>Bacillati</taxon>
        <taxon>Bacillota</taxon>
        <taxon>Bacilli</taxon>
        <taxon>Lactobacillales</taxon>
        <taxon>Streptococcaceae</taxon>
        <taxon>Lactococcus</taxon>
    </lineage>
</organism>
<dbReference type="Pfam" id="PF00583">
    <property type="entry name" value="Acetyltransf_1"/>
    <property type="match status" value="1"/>
</dbReference>
<protein>
    <submittedName>
        <fullName evidence="3">GNAT family N-acetyltransferase</fullName>
    </submittedName>
</protein>
<sequence length="169" mass="19825">MFIKFKVICYTMAMKLIAYNDTYKQAVIDLILSIQKEEFGVAIDLADQPDLQDIHAHYSQFWLAVDEDKGVVGTLGIVKFNEQQAVLKKMFVNVEYRGKSVAQLLLDNLFEYCRIENIKEIYLGTVEQFKAAHRFYEKNDFLPINEKILPKHMPRMEVDTIFYKKNITE</sequence>
<feature type="domain" description="N-acetyltransferase" evidence="2">
    <location>
        <begin position="14"/>
        <end position="168"/>
    </location>
</feature>
<dbReference type="EMBL" id="BLXU01000006">
    <property type="protein sequence ID" value="GFO51862.1"/>
    <property type="molecule type" value="Genomic_DNA"/>
</dbReference>
<dbReference type="GO" id="GO:0008080">
    <property type="term" value="F:N-acetyltransferase activity"/>
    <property type="evidence" value="ECO:0007669"/>
    <property type="project" value="InterPro"/>
</dbReference>
<dbReference type="PANTHER" id="PTHR13947">
    <property type="entry name" value="GNAT FAMILY N-ACETYLTRANSFERASE"/>
    <property type="match status" value="1"/>
</dbReference>
<dbReference type="Gene3D" id="3.40.630.30">
    <property type="match status" value="1"/>
</dbReference>
<dbReference type="AlphaFoldDB" id="A0A6L2ZUZ8"/>
<proteinExistence type="predicted"/>